<sequence>MMEADRPGKLFIGGLSSETNAKTLEAIFGKYGNIMEVLLMKDRETKRSRGFAFITFENPIDAKYAAKDMNGKSLDGKVIKVQQANKSSFESGGRWRAPLPRNRGPSRGQRYGRGGSEGSRGRPSRGGNLDDGGYTVNLNMSSSRGPFPVKRGPSSRSGGPPPKRSAPSAPARSSSGIGVRRGPESRGRENYGGVPRREPVSSWRDDYMSPRDDGYAAKESYSSRDYPSSRDTKDYAPPSRQYSYRDYGHSGSRDERSSRGYSDRDGYSGGRDRDYAEHSRGGSYRDRYETYGSSCGAPPARGPPLTYGGRSSRYDDYNSSRDGYGGSWESYSSSRGDVYSSSRERAGRQERGLPTSMDRVYPTPRESYISSSCRASRGDRGGSRSERGGRSRY</sequence>
<proteinExistence type="predicted"/>
<keyword evidence="2 4" id="KW-0694">RNA-binding</keyword>
<protein>
    <recommendedName>
        <fullName evidence="6">RRM domain-containing protein</fullName>
    </recommendedName>
</protein>
<feature type="compositionally biased region" description="Basic and acidic residues" evidence="5">
    <location>
        <begin position="181"/>
        <end position="216"/>
    </location>
</feature>
<dbReference type="InterPro" id="IPR000504">
    <property type="entry name" value="RRM_dom"/>
</dbReference>
<dbReference type="Proteomes" id="UP000694414">
    <property type="component" value="Unplaced"/>
</dbReference>
<dbReference type="SMART" id="SM00360">
    <property type="entry name" value="RRM"/>
    <property type="match status" value="1"/>
</dbReference>
<dbReference type="Ensembl" id="ENSPSMT00000026446.1">
    <property type="protein sequence ID" value="ENSPSMP00000022773.1"/>
    <property type="gene ID" value="ENSPSMG00000016078.1"/>
</dbReference>
<dbReference type="GO" id="GO:0005634">
    <property type="term" value="C:nucleus"/>
    <property type="evidence" value="ECO:0007669"/>
    <property type="project" value="UniProtKB-SubCell"/>
</dbReference>
<dbReference type="Gene3D" id="3.30.70.330">
    <property type="match status" value="1"/>
</dbReference>
<dbReference type="SUPFAM" id="SSF54928">
    <property type="entry name" value="RNA-binding domain, RBD"/>
    <property type="match status" value="1"/>
</dbReference>
<dbReference type="Pfam" id="PF08081">
    <property type="entry name" value="RBM1CTR"/>
    <property type="match status" value="1"/>
</dbReference>
<feature type="compositionally biased region" description="Basic and acidic residues" evidence="5">
    <location>
        <begin position="376"/>
        <end position="393"/>
    </location>
</feature>
<comment type="subcellular location">
    <subcellularLocation>
        <location evidence="1">Nucleus</location>
    </subcellularLocation>
</comment>
<dbReference type="Pfam" id="PF00076">
    <property type="entry name" value="RRM_1"/>
    <property type="match status" value="1"/>
</dbReference>
<keyword evidence="8" id="KW-1185">Reference proteome</keyword>
<evidence type="ECO:0000256" key="3">
    <source>
        <dbReference type="ARBA" id="ARBA00023242"/>
    </source>
</evidence>
<evidence type="ECO:0000313" key="8">
    <source>
        <dbReference type="Proteomes" id="UP000694414"/>
    </source>
</evidence>
<evidence type="ECO:0000256" key="4">
    <source>
        <dbReference type="PROSITE-ProRule" id="PRU00176"/>
    </source>
</evidence>
<dbReference type="GeneTree" id="ENSGT00940000153425"/>
<dbReference type="CDD" id="cd12382">
    <property type="entry name" value="RRM_RBMX_like"/>
    <property type="match status" value="1"/>
</dbReference>
<feature type="compositionally biased region" description="Low complexity" evidence="5">
    <location>
        <begin position="327"/>
        <end position="341"/>
    </location>
</feature>
<reference evidence="7" key="1">
    <citation type="submission" date="2025-08" db="UniProtKB">
        <authorList>
            <consortium name="Ensembl"/>
        </authorList>
    </citation>
    <scope>IDENTIFICATION</scope>
</reference>
<feature type="compositionally biased region" description="Basic and acidic residues" evidence="5">
    <location>
        <begin position="246"/>
        <end position="289"/>
    </location>
</feature>
<name>A0A8C9A1J7_PROSS</name>
<keyword evidence="3" id="KW-0539">Nucleus</keyword>
<accession>A0A8C9A1J7</accession>
<dbReference type="InterPro" id="IPR012677">
    <property type="entry name" value="Nucleotide-bd_a/b_plait_sf"/>
</dbReference>
<evidence type="ECO:0000256" key="1">
    <source>
        <dbReference type="ARBA" id="ARBA00004123"/>
    </source>
</evidence>
<evidence type="ECO:0000256" key="2">
    <source>
        <dbReference type="ARBA" id="ARBA00022884"/>
    </source>
</evidence>
<organism evidence="7 8">
    <name type="scientific">Prolemur simus</name>
    <name type="common">Greater bamboo lemur</name>
    <name type="synonym">Hapalemur simus</name>
    <dbReference type="NCBI Taxonomy" id="1328070"/>
    <lineage>
        <taxon>Eukaryota</taxon>
        <taxon>Metazoa</taxon>
        <taxon>Chordata</taxon>
        <taxon>Craniata</taxon>
        <taxon>Vertebrata</taxon>
        <taxon>Euteleostomi</taxon>
        <taxon>Mammalia</taxon>
        <taxon>Eutheria</taxon>
        <taxon>Euarchontoglires</taxon>
        <taxon>Primates</taxon>
        <taxon>Strepsirrhini</taxon>
        <taxon>Lemuriformes</taxon>
        <taxon>Lemuridae</taxon>
        <taxon>Prolemur</taxon>
    </lineage>
</organism>
<dbReference type="PANTHER" id="PTHR48034">
    <property type="entry name" value="TRANSFORMER-2 SEX-DETERMINING PROTEIN-RELATED"/>
    <property type="match status" value="1"/>
</dbReference>
<feature type="compositionally biased region" description="Low complexity" evidence="5">
    <location>
        <begin position="165"/>
        <end position="176"/>
    </location>
</feature>
<dbReference type="InterPro" id="IPR012604">
    <property type="entry name" value="RBM1CTR"/>
</dbReference>
<dbReference type="InterPro" id="IPR035979">
    <property type="entry name" value="RBD_domain_sf"/>
</dbReference>
<dbReference type="PROSITE" id="PS50102">
    <property type="entry name" value="RRM"/>
    <property type="match status" value="1"/>
</dbReference>
<feature type="region of interest" description="Disordered" evidence="5">
    <location>
        <begin position="84"/>
        <end position="393"/>
    </location>
</feature>
<reference evidence="7" key="2">
    <citation type="submission" date="2025-09" db="UniProtKB">
        <authorList>
            <consortium name="Ensembl"/>
        </authorList>
    </citation>
    <scope>IDENTIFICATION</scope>
</reference>
<evidence type="ECO:0000313" key="7">
    <source>
        <dbReference type="Ensembl" id="ENSPSMP00000022773.1"/>
    </source>
</evidence>
<evidence type="ECO:0000256" key="5">
    <source>
        <dbReference type="SAM" id="MobiDB-lite"/>
    </source>
</evidence>
<dbReference type="AlphaFoldDB" id="A0A8C9A1J7"/>
<dbReference type="GO" id="GO:0003723">
    <property type="term" value="F:RNA binding"/>
    <property type="evidence" value="ECO:0007669"/>
    <property type="project" value="UniProtKB-UniRule"/>
</dbReference>
<dbReference type="FunFam" id="3.30.70.330:FF:000119">
    <property type="entry name" value="RNA-binding motif protein, X chromosome"/>
    <property type="match status" value="1"/>
</dbReference>
<evidence type="ECO:0000259" key="6">
    <source>
        <dbReference type="PROSITE" id="PS50102"/>
    </source>
</evidence>
<feature type="compositionally biased region" description="Basic and acidic residues" evidence="5">
    <location>
        <begin position="342"/>
        <end position="351"/>
    </location>
</feature>
<dbReference type="InterPro" id="IPR050441">
    <property type="entry name" value="RBM"/>
</dbReference>
<feature type="domain" description="RRM" evidence="6">
    <location>
        <begin position="8"/>
        <end position="86"/>
    </location>
</feature>